<evidence type="ECO:0000256" key="6">
    <source>
        <dbReference type="ARBA" id="ARBA00012180"/>
    </source>
</evidence>
<dbReference type="GO" id="GO:0030145">
    <property type="term" value="F:manganese ion binding"/>
    <property type="evidence" value="ECO:0007669"/>
    <property type="project" value="UniProtKB-UniRule"/>
</dbReference>
<evidence type="ECO:0000256" key="12">
    <source>
        <dbReference type="ARBA" id="ARBA00022801"/>
    </source>
</evidence>
<dbReference type="InterPro" id="IPR001352">
    <property type="entry name" value="RNase_HII/HIII"/>
</dbReference>
<evidence type="ECO:0000256" key="15">
    <source>
        <dbReference type="PROSITE-ProRule" id="PRU01319"/>
    </source>
</evidence>
<dbReference type="NCBIfam" id="NF000595">
    <property type="entry name" value="PRK00015.1-3"/>
    <property type="match status" value="1"/>
</dbReference>
<dbReference type="HAMAP" id="MF_00052_B">
    <property type="entry name" value="RNase_HII_B"/>
    <property type="match status" value="1"/>
</dbReference>
<evidence type="ECO:0000313" key="18">
    <source>
        <dbReference type="EMBL" id="MBR0575478.1"/>
    </source>
</evidence>
<dbReference type="GO" id="GO:0043137">
    <property type="term" value="P:DNA replication, removal of RNA primer"/>
    <property type="evidence" value="ECO:0007669"/>
    <property type="project" value="TreeGrafter"/>
</dbReference>
<proteinExistence type="inferred from homology"/>
<feature type="binding site" evidence="14 15">
    <location>
        <position position="79"/>
    </location>
    <ligand>
        <name>a divalent metal cation</name>
        <dbReference type="ChEBI" id="CHEBI:60240"/>
    </ligand>
</feature>
<dbReference type="SUPFAM" id="SSF53098">
    <property type="entry name" value="Ribonuclease H-like"/>
    <property type="match status" value="1"/>
</dbReference>
<evidence type="ECO:0000256" key="1">
    <source>
        <dbReference type="ARBA" id="ARBA00000077"/>
    </source>
</evidence>
<dbReference type="EMBL" id="JAGSCS010000003">
    <property type="protein sequence ID" value="MBR0575478.1"/>
    <property type="molecule type" value="Genomic_DNA"/>
</dbReference>
<dbReference type="InterPro" id="IPR022898">
    <property type="entry name" value="RNase_HII"/>
</dbReference>
<dbReference type="Gene3D" id="3.30.420.10">
    <property type="entry name" value="Ribonuclease H-like superfamily/Ribonuclease H"/>
    <property type="match status" value="1"/>
</dbReference>
<protein>
    <recommendedName>
        <fullName evidence="7 14">Ribonuclease HII</fullName>
        <shortName evidence="14">RNase HII</shortName>
        <ecNumber evidence="6 14">3.1.26.4</ecNumber>
    </recommendedName>
</protein>
<dbReference type="AlphaFoldDB" id="A0A941CQG0"/>
<evidence type="ECO:0000256" key="8">
    <source>
        <dbReference type="ARBA" id="ARBA00022490"/>
    </source>
</evidence>
<dbReference type="GO" id="GO:0005737">
    <property type="term" value="C:cytoplasm"/>
    <property type="evidence" value="ECO:0007669"/>
    <property type="project" value="UniProtKB-SubCell"/>
</dbReference>
<dbReference type="PROSITE" id="PS51975">
    <property type="entry name" value="RNASE_H_2"/>
    <property type="match status" value="1"/>
</dbReference>
<organism evidence="18 19">
    <name type="scientific">Proteiniclasticum sediminis</name>
    <dbReference type="NCBI Taxonomy" id="2804028"/>
    <lineage>
        <taxon>Bacteria</taxon>
        <taxon>Bacillati</taxon>
        <taxon>Bacillota</taxon>
        <taxon>Clostridia</taxon>
        <taxon>Eubacteriales</taxon>
        <taxon>Clostridiaceae</taxon>
        <taxon>Proteiniclasticum</taxon>
    </lineage>
</organism>
<dbReference type="GO" id="GO:0003723">
    <property type="term" value="F:RNA binding"/>
    <property type="evidence" value="ECO:0007669"/>
    <property type="project" value="UniProtKB-UniRule"/>
</dbReference>
<dbReference type="PANTHER" id="PTHR10954:SF18">
    <property type="entry name" value="RIBONUCLEASE HII"/>
    <property type="match status" value="1"/>
</dbReference>
<evidence type="ECO:0000259" key="17">
    <source>
        <dbReference type="PROSITE" id="PS51975"/>
    </source>
</evidence>
<comment type="subcellular location">
    <subcellularLocation>
        <location evidence="4 14">Cytoplasm</location>
    </subcellularLocation>
</comment>
<dbReference type="CDD" id="cd07182">
    <property type="entry name" value="RNase_HII_bacteria_HII_like"/>
    <property type="match status" value="1"/>
</dbReference>
<dbReference type="InterPro" id="IPR012337">
    <property type="entry name" value="RNaseH-like_sf"/>
</dbReference>
<keyword evidence="10 14" id="KW-0479">Metal-binding</keyword>
<dbReference type="EC" id="3.1.26.4" evidence="6 14"/>
<feature type="domain" description="RNase H type-2" evidence="17">
    <location>
        <begin position="72"/>
        <end position="265"/>
    </location>
</feature>
<evidence type="ECO:0000256" key="10">
    <source>
        <dbReference type="ARBA" id="ARBA00022723"/>
    </source>
</evidence>
<evidence type="ECO:0000256" key="16">
    <source>
        <dbReference type="RuleBase" id="RU003515"/>
    </source>
</evidence>
<reference evidence="18" key="1">
    <citation type="submission" date="2021-04" db="EMBL/GenBank/DDBJ databases">
        <title>Proteiniclasticum sedimins sp. nov., an obligate anaerobic bacterium isolated from anaerobic sludge.</title>
        <authorList>
            <person name="Liu J."/>
        </authorList>
    </citation>
    <scope>NUCLEOTIDE SEQUENCE</scope>
    <source>
        <strain evidence="18">BAD-10</strain>
    </source>
</reference>
<evidence type="ECO:0000256" key="13">
    <source>
        <dbReference type="ARBA" id="ARBA00023211"/>
    </source>
</evidence>
<evidence type="ECO:0000256" key="4">
    <source>
        <dbReference type="ARBA" id="ARBA00004496"/>
    </source>
</evidence>
<gene>
    <name evidence="14" type="primary">rnhB</name>
    <name evidence="18" type="ORF">KCG48_03895</name>
</gene>
<evidence type="ECO:0000256" key="9">
    <source>
        <dbReference type="ARBA" id="ARBA00022722"/>
    </source>
</evidence>
<dbReference type="GO" id="GO:0006298">
    <property type="term" value="P:mismatch repair"/>
    <property type="evidence" value="ECO:0007669"/>
    <property type="project" value="TreeGrafter"/>
</dbReference>
<comment type="similarity">
    <text evidence="5 14 16">Belongs to the RNase HII family.</text>
</comment>
<comment type="function">
    <text evidence="3 14 16">Endonuclease that specifically degrades the RNA of RNA-DNA hybrids.</text>
</comment>
<comment type="cofactor">
    <cofactor evidence="2">
        <name>Mg(2+)</name>
        <dbReference type="ChEBI" id="CHEBI:18420"/>
    </cofactor>
</comment>
<evidence type="ECO:0000313" key="19">
    <source>
        <dbReference type="Proteomes" id="UP000675379"/>
    </source>
</evidence>
<feature type="binding site" evidence="14 15">
    <location>
        <position position="78"/>
    </location>
    <ligand>
        <name>a divalent metal cation</name>
        <dbReference type="ChEBI" id="CHEBI:60240"/>
    </ligand>
</feature>
<evidence type="ECO:0000256" key="5">
    <source>
        <dbReference type="ARBA" id="ARBA00007383"/>
    </source>
</evidence>
<dbReference type="InterPro" id="IPR024567">
    <property type="entry name" value="RNase_HII/HIII_dom"/>
</dbReference>
<comment type="cofactor">
    <cofactor evidence="14 15">
        <name>Mn(2+)</name>
        <dbReference type="ChEBI" id="CHEBI:29035"/>
    </cofactor>
    <cofactor evidence="14 15">
        <name>Mg(2+)</name>
        <dbReference type="ChEBI" id="CHEBI:18420"/>
    </cofactor>
    <text evidence="14 15">Manganese or magnesium. Binds 1 divalent metal ion per monomer in the absence of substrate. May bind a second metal ion after substrate binding.</text>
</comment>
<comment type="caution">
    <text evidence="18">The sequence shown here is derived from an EMBL/GenBank/DDBJ whole genome shotgun (WGS) entry which is preliminary data.</text>
</comment>
<keyword evidence="9 14" id="KW-0540">Nuclease</keyword>
<keyword evidence="19" id="KW-1185">Reference proteome</keyword>
<keyword evidence="11 14" id="KW-0255">Endonuclease</keyword>
<keyword evidence="8 14" id="KW-0963">Cytoplasm</keyword>
<evidence type="ECO:0000256" key="2">
    <source>
        <dbReference type="ARBA" id="ARBA00001946"/>
    </source>
</evidence>
<dbReference type="Proteomes" id="UP000675379">
    <property type="component" value="Unassembled WGS sequence"/>
</dbReference>
<keyword evidence="13 14" id="KW-0464">Manganese</keyword>
<feature type="binding site" evidence="14 15">
    <location>
        <position position="174"/>
    </location>
    <ligand>
        <name>a divalent metal cation</name>
        <dbReference type="ChEBI" id="CHEBI:60240"/>
    </ligand>
</feature>
<dbReference type="Pfam" id="PF01351">
    <property type="entry name" value="RNase_HII"/>
    <property type="match status" value="1"/>
</dbReference>
<comment type="catalytic activity">
    <reaction evidence="1 14 15 16">
        <text>Endonucleolytic cleavage to 5'-phosphomonoester.</text>
        <dbReference type="EC" id="3.1.26.4"/>
    </reaction>
</comment>
<keyword evidence="12 14" id="KW-0378">Hydrolase</keyword>
<dbReference type="PANTHER" id="PTHR10954">
    <property type="entry name" value="RIBONUCLEASE H2 SUBUNIT A"/>
    <property type="match status" value="1"/>
</dbReference>
<dbReference type="GO" id="GO:0004523">
    <property type="term" value="F:RNA-DNA hybrid ribonuclease activity"/>
    <property type="evidence" value="ECO:0007669"/>
    <property type="project" value="UniProtKB-UniRule"/>
</dbReference>
<evidence type="ECO:0000256" key="3">
    <source>
        <dbReference type="ARBA" id="ARBA00004065"/>
    </source>
</evidence>
<dbReference type="NCBIfam" id="NF000594">
    <property type="entry name" value="PRK00015.1-1"/>
    <property type="match status" value="1"/>
</dbReference>
<dbReference type="InterPro" id="IPR036397">
    <property type="entry name" value="RNaseH_sf"/>
</dbReference>
<sequence length="266" mass="29381">MPSGSVEEIRQFLQAHEEEVRSAPEEILQALAADPRKSVQALGLRIQKEREKRNREIQRVKALYTFDEAFGKRVAGVDEVGRGPLAGPIVAAAVMLPPGSELEDLILGINDSKKLSKKMREELDEIIREKALTYAIYEMSNLDIDRLGIGYCNQEVFRGALRSLSVAPQLVLSDGYPVKDYPGENLSVIKGDTQSAAIACASIIAKVHRDRLMENLHQYYPQYGFDHNAGYGSPDHVAALKAHGPTPLHRMSFLRGILGDGDSSNE</sequence>
<evidence type="ECO:0000256" key="7">
    <source>
        <dbReference type="ARBA" id="ARBA00019179"/>
    </source>
</evidence>
<accession>A0A941CQG0</accession>
<name>A0A941CQG0_9CLOT</name>
<evidence type="ECO:0000256" key="14">
    <source>
        <dbReference type="HAMAP-Rule" id="MF_00052"/>
    </source>
</evidence>
<evidence type="ECO:0000256" key="11">
    <source>
        <dbReference type="ARBA" id="ARBA00022759"/>
    </source>
</evidence>
<dbReference type="GO" id="GO:0032299">
    <property type="term" value="C:ribonuclease H2 complex"/>
    <property type="evidence" value="ECO:0007669"/>
    <property type="project" value="TreeGrafter"/>
</dbReference>